<feature type="compositionally biased region" description="Basic and acidic residues" evidence="1">
    <location>
        <begin position="1"/>
        <end position="18"/>
    </location>
</feature>
<evidence type="ECO:0000313" key="3">
    <source>
        <dbReference type="Proteomes" id="UP000006552"/>
    </source>
</evidence>
<evidence type="ECO:0000256" key="1">
    <source>
        <dbReference type="SAM" id="MobiDB-lite"/>
    </source>
</evidence>
<evidence type="ECO:0000313" key="2">
    <source>
        <dbReference type="EMBL" id="CAI07928.1"/>
    </source>
</evidence>
<keyword evidence="3" id="KW-1185">Reference proteome</keyword>
<dbReference type="AlphaFoldDB" id="Q5P435"/>
<reference evidence="2 3" key="1">
    <citation type="journal article" date="2005" name="Arch. Microbiol.">
        <title>The genome sequence of an anaerobic aromatic-degrading denitrifying bacterium, strain EbN1.</title>
        <authorList>
            <person name="Rabus R."/>
            <person name="Kube M."/>
            <person name="Heider J."/>
            <person name="Beck A."/>
            <person name="Heitmann K."/>
            <person name="Widdel F."/>
            <person name="Reinhardt R."/>
        </authorList>
    </citation>
    <scope>NUCLEOTIDE SEQUENCE [LARGE SCALE GENOMIC DNA]</scope>
    <source>
        <strain evidence="2 3">EbN1</strain>
    </source>
</reference>
<name>Q5P435_AROAE</name>
<accession>Q5P435</accession>
<dbReference type="KEGG" id="eba:ebA3200"/>
<gene>
    <name evidence="2" type="ORF">ebA3200</name>
</gene>
<proteinExistence type="predicted"/>
<dbReference type="HOGENOM" id="CLU_3284064_0_0_4"/>
<sequence length="40" mass="4416">MGKSARIQDDTQRSKNRDLLASTVSGRATCRAPRITRGLQ</sequence>
<feature type="region of interest" description="Disordered" evidence="1">
    <location>
        <begin position="1"/>
        <end position="25"/>
    </location>
</feature>
<dbReference type="EMBL" id="CR555306">
    <property type="protein sequence ID" value="CAI07928.1"/>
    <property type="molecule type" value="Genomic_DNA"/>
</dbReference>
<dbReference type="Proteomes" id="UP000006552">
    <property type="component" value="Chromosome"/>
</dbReference>
<organism evidence="2 3">
    <name type="scientific">Aromatoleum aromaticum (strain DSM 19018 / LMG 30748 / EbN1)</name>
    <name type="common">Azoarcus sp. (strain EbN1)</name>
    <dbReference type="NCBI Taxonomy" id="76114"/>
    <lineage>
        <taxon>Bacteria</taxon>
        <taxon>Pseudomonadati</taxon>
        <taxon>Pseudomonadota</taxon>
        <taxon>Betaproteobacteria</taxon>
        <taxon>Rhodocyclales</taxon>
        <taxon>Rhodocyclaceae</taxon>
        <taxon>Aromatoleum</taxon>
    </lineage>
</organism>
<protein>
    <submittedName>
        <fullName evidence="2">Uncharacterized protein</fullName>
    </submittedName>
</protein>